<comment type="similarity">
    <text evidence="1">Belongs to the FemABX family.</text>
</comment>
<dbReference type="InterPro" id="IPR016181">
    <property type="entry name" value="Acyl_CoA_acyltransferase"/>
</dbReference>
<name>A0A5M6IJI9_9PROT</name>
<evidence type="ECO:0000313" key="9">
    <source>
        <dbReference type="Proteomes" id="UP000325255"/>
    </source>
</evidence>
<organism evidence="8 9">
    <name type="scientific">Rhodovastum atsumiense</name>
    <dbReference type="NCBI Taxonomy" id="504468"/>
    <lineage>
        <taxon>Bacteria</taxon>
        <taxon>Pseudomonadati</taxon>
        <taxon>Pseudomonadota</taxon>
        <taxon>Alphaproteobacteria</taxon>
        <taxon>Acetobacterales</taxon>
        <taxon>Acetobacteraceae</taxon>
        <taxon>Rhodovastum</taxon>
    </lineage>
</organism>
<evidence type="ECO:0000256" key="6">
    <source>
        <dbReference type="ARBA" id="ARBA00023316"/>
    </source>
</evidence>
<dbReference type="Pfam" id="PF02388">
    <property type="entry name" value="FemAB"/>
    <property type="match status" value="1"/>
</dbReference>
<dbReference type="PANTHER" id="PTHR36174:SF1">
    <property type="entry name" value="LIPID II:GLYCINE GLYCYLTRANSFERASE"/>
    <property type="match status" value="1"/>
</dbReference>
<reference evidence="8 9" key="1">
    <citation type="submission" date="2019-09" db="EMBL/GenBank/DDBJ databases">
        <title>Genome sequence of Rhodovastum atsumiense, a diverse member of the Acetobacteraceae family of non-sulfur purple photosynthetic bacteria.</title>
        <authorList>
            <person name="Meyer T."/>
            <person name="Kyndt J."/>
        </authorList>
    </citation>
    <scope>NUCLEOTIDE SEQUENCE [LARGE SCALE GENOMIC DNA]</scope>
    <source>
        <strain evidence="8 9">DSM 21279</strain>
    </source>
</reference>
<dbReference type="InterPro" id="IPR050644">
    <property type="entry name" value="PG_Glycine_Bridge_Synth"/>
</dbReference>
<gene>
    <name evidence="8" type="ORF">F1189_29135</name>
</gene>
<evidence type="ECO:0000256" key="1">
    <source>
        <dbReference type="ARBA" id="ARBA00009943"/>
    </source>
</evidence>
<dbReference type="RefSeq" id="WP_150045387.1">
    <property type="nucleotide sequence ID" value="NZ_OW485603.1"/>
</dbReference>
<evidence type="ECO:0000313" key="8">
    <source>
        <dbReference type="EMBL" id="KAA5608433.1"/>
    </source>
</evidence>
<dbReference type="InterPro" id="IPR038740">
    <property type="entry name" value="BioF2-like_GNAT_dom"/>
</dbReference>
<keyword evidence="5" id="KW-0012">Acyltransferase</keyword>
<evidence type="ECO:0000256" key="3">
    <source>
        <dbReference type="ARBA" id="ARBA00022960"/>
    </source>
</evidence>
<evidence type="ECO:0000256" key="5">
    <source>
        <dbReference type="ARBA" id="ARBA00023315"/>
    </source>
</evidence>
<evidence type="ECO:0000256" key="2">
    <source>
        <dbReference type="ARBA" id="ARBA00022679"/>
    </source>
</evidence>
<dbReference type="EMBL" id="VWPK01000083">
    <property type="protein sequence ID" value="KAA5608433.1"/>
    <property type="molecule type" value="Genomic_DNA"/>
</dbReference>
<protein>
    <submittedName>
        <fullName evidence="8">Peptidoglycan bridge formation glycyltransferase FemA/FemB family protein</fullName>
    </submittedName>
</protein>
<evidence type="ECO:0000259" key="7">
    <source>
        <dbReference type="Pfam" id="PF13480"/>
    </source>
</evidence>
<dbReference type="AlphaFoldDB" id="A0A5M6IJI9"/>
<dbReference type="InterPro" id="IPR003447">
    <property type="entry name" value="FEMABX"/>
</dbReference>
<dbReference type="GO" id="GO:0008360">
    <property type="term" value="P:regulation of cell shape"/>
    <property type="evidence" value="ECO:0007669"/>
    <property type="project" value="UniProtKB-KW"/>
</dbReference>
<dbReference type="GO" id="GO:0016755">
    <property type="term" value="F:aminoacyltransferase activity"/>
    <property type="evidence" value="ECO:0007669"/>
    <property type="project" value="InterPro"/>
</dbReference>
<dbReference type="PANTHER" id="PTHR36174">
    <property type="entry name" value="LIPID II:GLYCINE GLYCYLTRANSFERASE"/>
    <property type="match status" value="1"/>
</dbReference>
<dbReference type="PROSITE" id="PS51191">
    <property type="entry name" value="FEMABX"/>
    <property type="match status" value="1"/>
</dbReference>
<comment type="caution">
    <text evidence="8">The sequence shown here is derived from an EMBL/GenBank/DDBJ whole genome shotgun (WGS) entry which is preliminary data.</text>
</comment>
<dbReference type="OrthoDB" id="341858at2"/>
<accession>A0A5M6IJI9</accession>
<dbReference type="GO" id="GO:0009252">
    <property type="term" value="P:peptidoglycan biosynthetic process"/>
    <property type="evidence" value="ECO:0007669"/>
    <property type="project" value="UniProtKB-KW"/>
</dbReference>
<keyword evidence="6" id="KW-0961">Cell wall biogenesis/degradation</keyword>
<proteinExistence type="inferred from homology"/>
<dbReference type="SUPFAM" id="SSF55729">
    <property type="entry name" value="Acyl-CoA N-acyltransferases (Nat)"/>
    <property type="match status" value="2"/>
</dbReference>
<evidence type="ECO:0000256" key="4">
    <source>
        <dbReference type="ARBA" id="ARBA00022984"/>
    </source>
</evidence>
<dbReference type="Proteomes" id="UP000325255">
    <property type="component" value="Unassembled WGS sequence"/>
</dbReference>
<keyword evidence="9" id="KW-1185">Reference proteome</keyword>
<feature type="domain" description="BioF2-like acetyltransferase" evidence="7">
    <location>
        <begin position="183"/>
        <end position="310"/>
    </location>
</feature>
<dbReference type="GO" id="GO:0071555">
    <property type="term" value="P:cell wall organization"/>
    <property type="evidence" value="ECO:0007669"/>
    <property type="project" value="UniProtKB-KW"/>
</dbReference>
<keyword evidence="2 8" id="KW-0808">Transferase</keyword>
<sequence>MMNEGDVLLRHDEGRGVRAENGAFALQCDEARPDPAWDAFIGSTPGGDLTQTTAWATARQQIGVKAYCVQMRNAQGRLIGGCIIQARRLAPGMWVGIVPRGPVLATSEPGAAHALLQAIRREARQRGIGVLVVQPPEAAGLVEAKIVAEGYRPGCPSIAPEATLRLDLRRSDADLLEGMSAMRRRNIRKALRTGFAIAPEKDVDLFHRLHVATARRQEFRPVTLQDLHAQADALGPLGLCTALIARQGGEPIAGLWLTRFRGTVTFKLAGWDANAAARTNVNEALQWQAIQWARAQGADTYDFGGFDRRYAERILRQEPLGEKFTQTHSNFKLQFGGQLILLPRARFSATWPAVQPLLGPIGEHLLAGAWARRLAHRIRTASSTAVL</sequence>
<keyword evidence="4" id="KW-0573">Peptidoglycan synthesis</keyword>
<dbReference type="Gene3D" id="3.40.630.30">
    <property type="match status" value="2"/>
</dbReference>
<dbReference type="Pfam" id="PF13480">
    <property type="entry name" value="Acetyltransf_6"/>
    <property type="match status" value="1"/>
</dbReference>
<keyword evidence="3" id="KW-0133">Cell shape</keyword>